<evidence type="ECO:0000313" key="2">
    <source>
        <dbReference type="EMBL" id="ONK81990.1"/>
    </source>
</evidence>
<keyword evidence="3" id="KW-1185">Reference proteome</keyword>
<feature type="compositionally biased region" description="Pro residues" evidence="1">
    <location>
        <begin position="1"/>
        <end position="10"/>
    </location>
</feature>
<proteinExistence type="predicted"/>
<sequence>MADPPGPIPNHNPSSSRAQPQPKNPQTRNPSSSRHGPSHPPPLPKPFIPSSANPSAPGVGAAPSHPVRDSNPTPDGEKISYANIVGDPSGPSFIRAHTKEVSLSWEACHAAVNSWGLKQEFIMGPLASNDSPQIQRTHFRHNQHTLITTNSREHVGGAAIKAPRDNQQTRIDPTNPSGAQEDLDAHQGARQHEATPRVHPRHQAPPPNHSGKMKCNDPRGIVVDDIHACMNDSTNQQPPSPPRHCCVQLMVHARQMFDVMP</sequence>
<protein>
    <submittedName>
        <fullName evidence="2">Uncharacterized protein</fullName>
    </submittedName>
</protein>
<accession>A0A5P1FXN2</accession>
<feature type="compositionally biased region" description="Pro residues" evidence="1">
    <location>
        <begin position="38"/>
        <end position="47"/>
    </location>
</feature>
<feature type="compositionally biased region" description="Polar residues" evidence="1">
    <location>
        <begin position="165"/>
        <end position="178"/>
    </location>
</feature>
<feature type="region of interest" description="Disordered" evidence="1">
    <location>
        <begin position="165"/>
        <end position="218"/>
    </location>
</feature>
<dbReference type="Proteomes" id="UP000243459">
    <property type="component" value="Chromosome 1"/>
</dbReference>
<name>A0A5P1FXN2_ASPOF</name>
<dbReference type="Gramene" id="ONK81990">
    <property type="protein sequence ID" value="ONK81990"/>
    <property type="gene ID" value="A4U43_C01F34980"/>
</dbReference>
<feature type="compositionally biased region" description="Basic and acidic residues" evidence="1">
    <location>
        <begin position="183"/>
        <end position="196"/>
    </location>
</feature>
<dbReference type="AlphaFoldDB" id="A0A5P1FXN2"/>
<dbReference type="EMBL" id="CM007381">
    <property type="protein sequence ID" value="ONK81990.1"/>
    <property type="molecule type" value="Genomic_DNA"/>
</dbReference>
<reference evidence="3" key="1">
    <citation type="journal article" date="2017" name="Nat. Commun.">
        <title>The asparagus genome sheds light on the origin and evolution of a young Y chromosome.</title>
        <authorList>
            <person name="Harkess A."/>
            <person name="Zhou J."/>
            <person name="Xu C."/>
            <person name="Bowers J.E."/>
            <person name="Van der Hulst R."/>
            <person name="Ayyampalayam S."/>
            <person name="Mercati F."/>
            <person name="Riccardi P."/>
            <person name="McKain M.R."/>
            <person name="Kakrana A."/>
            <person name="Tang H."/>
            <person name="Ray J."/>
            <person name="Groenendijk J."/>
            <person name="Arikit S."/>
            <person name="Mathioni S.M."/>
            <person name="Nakano M."/>
            <person name="Shan H."/>
            <person name="Telgmann-Rauber A."/>
            <person name="Kanno A."/>
            <person name="Yue Z."/>
            <person name="Chen H."/>
            <person name="Li W."/>
            <person name="Chen Y."/>
            <person name="Xu X."/>
            <person name="Zhang Y."/>
            <person name="Luo S."/>
            <person name="Chen H."/>
            <person name="Gao J."/>
            <person name="Mao Z."/>
            <person name="Pires J.C."/>
            <person name="Luo M."/>
            <person name="Kudrna D."/>
            <person name="Wing R.A."/>
            <person name="Meyers B.C."/>
            <person name="Yi K."/>
            <person name="Kong H."/>
            <person name="Lavrijsen P."/>
            <person name="Sunseri F."/>
            <person name="Falavigna A."/>
            <person name="Ye Y."/>
            <person name="Leebens-Mack J.H."/>
            <person name="Chen G."/>
        </authorList>
    </citation>
    <scope>NUCLEOTIDE SEQUENCE [LARGE SCALE GENOMIC DNA]</scope>
    <source>
        <strain evidence="3">cv. DH0086</strain>
    </source>
</reference>
<organism evidence="2 3">
    <name type="scientific">Asparagus officinalis</name>
    <name type="common">Garden asparagus</name>
    <dbReference type="NCBI Taxonomy" id="4686"/>
    <lineage>
        <taxon>Eukaryota</taxon>
        <taxon>Viridiplantae</taxon>
        <taxon>Streptophyta</taxon>
        <taxon>Embryophyta</taxon>
        <taxon>Tracheophyta</taxon>
        <taxon>Spermatophyta</taxon>
        <taxon>Magnoliopsida</taxon>
        <taxon>Liliopsida</taxon>
        <taxon>Asparagales</taxon>
        <taxon>Asparagaceae</taxon>
        <taxon>Asparagoideae</taxon>
        <taxon>Asparagus</taxon>
    </lineage>
</organism>
<evidence type="ECO:0000256" key="1">
    <source>
        <dbReference type="SAM" id="MobiDB-lite"/>
    </source>
</evidence>
<feature type="region of interest" description="Disordered" evidence="1">
    <location>
        <begin position="1"/>
        <end position="78"/>
    </location>
</feature>
<gene>
    <name evidence="2" type="ORF">A4U43_C01F34980</name>
</gene>
<evidence type="ECO:0000313" key="3">
    <source>
        <dbReference type="Proteomes" id="UP000243459"/>
    </source>
</evidence>
<feature type="compositionally biased region" description="Polar residues" evidence="1">
    <location>
        <begin position="11"/>
        <end position="29"/>
    </location>
</feature>